<evidence type="ECO:0000313" key="2">
    <source>
        <dbReference type="EnsemblPlants" id="KQL10956"/>
    </source>
</evidence>
<dbReference type="Proteomes" id="UP000004995">
    <property type="component" value="Unassembled WGS sequence"/>
</dbReference>
<proteinExistence type="predicted"/>
<reference evidence="2" key="2">
    <citation type="submission" date="2018-08" db="UniProtKB">
        <authorList>
            <consortium name="EnsemblPlants"/>
        </authorList>
    </citation>
    <scope>IDENTIFICATION</scope>
    <source>
        <strain evidence="2">Yugu1</strain>
    </source>
</reference>
<dbReference type="Gramene" id="KQL10956">
    <property type="protein sequence ID" value="KQL10956"/>
    <property type="gene ID" value="SETIT_007840mg"/>
</dbReference>
<evidence type="ECO:0000256" key="1">
    <source>
        <dbReference type="SAM" id="MobiDB-lite"/>
    </source>
</evidence>
<feature type="compositionally biased region" description="Pro residues" evidence="1">
    <location>
        <begin position="85"/>
        <end position="94"/>
    </location>
</feature>
<dbReference type="InParanoid" id="K3Y0X8"/>
<feature type="region of interest" description="Disordered" evidence="1">
    <location>
        <begin position="64"/>
        <end position="94"/>
    </location>
</feature>
<feature type="compositionally biased region" description="Low complexity" evidence="1">
    <location>
        <begin position="65"/>
        <end position="84"/>
    </location>
</feature>
<protein>
    <submittedName>
        <fullName evidence="2">Uncharacterized protein</fullName>
    </submittedName>
</protein>
<dbReference type="HOGENOM" id="CLU_2390205_0_0_1"/>
<dbReference type="EMBL" id="AGNK02002548">
    <property type="status" value="NOT_ANNOTATED_CDS"/>
    <property type="molecule type" value="Genomic_DNA"/>
</dbReference>
<organism evidence="2 3">
    <name type="scientific">Setaria italica</name>
    <name type="common">Foxtail millet</name>
    <name type="synonym">Panicum italicum</name>
    <dbReference type="NCBI Taxonomy" id="4555"/>
    <lineage>
        <taxon>Eukaryota</taxon>
        <taxon>Viridiplantae</taxon>
        <taxon>Streptophyta</taxon>
        <taxon>Embryophyta</taxon>
        <taxon>Tracheophyta</taxon>
        <taxon>Spermatophyta</taxon>
        <taxon>Magnoliopsida</taxon>
        <taxon>Liliopsida</taxon>
        <taxon>Poales</taxon>
        <taxon>Poaceae</taxon>
        <taxon>PACMAD clade</taxon>
        <taxon>Panicoideae</taxon>
        <taxon>Panicodae</taxon>
        <taxon>Paniceae</taxon>
        <taxon>Cenchrinae</taxon>
        <taxon>Setaria</taxon>
    </lineage>
</organism>
<evidence type="ECO:0000313" key="3">
    <source>
        <dbReference type="Proteomes" id="UP000004995"/>
    </source>
</evidence>
<sequence length="94" mass="10064">MYRQQMEATRCTTVETTKRGGQKKKSSISMIASPPHKNLAQSRLKNFLKAAPTISKQHQLLFCGPSTAAAPPSPLSTRPTAAAANPPPQPQPPS</sequence>
<dbReference type="EnsemblPlants" id="KQL10956">
    <property type="protein sequence ID" value="KQL10956"/>
    <property type="gene ID" value="SETIT_007840mg"/>
</dbReference>
<dbReference type="AlphaFoldDB" id="K3Y0X8"/>
<name>K3Y0X8_SETIT</name>
<accession>K3Y0X8</accession>
<keyword evidence="3" id="KW-1185">Reference proteome</keyword>
<feature type="compositionally biased region" description="Polar residues" evidence="1">
    <location>
        <begin position="1"/>
        <end position="15"/>
    </location>
</feature>
<reference evidence="3" key="1">
    <citation type="journal article" date="2012" name="Nat. Biotechnol.">
        <title>Reference genome sequence of the model plant Setaria.</title>
        <authorList>
            <person name="Bennetzen J.L."/>
            <person name="Schmutz J."/>
            <person name="Wang H."/>
            <person name="Percifield R."/>
            <person name="Hawkins J."/>
            <person name="Pontaroli A.C."/>
            <person name="Estep M."/>
            <person name="Feng L."/>
            <person name="Vaughn J.N."/>
            <person name="Grimwood J."/>
            <person name="Jenkins J."/>
            <person name="Barry K."/>
            <person name="Lindquist E."/>
            <person name="Hellsten U."/>
            <person name="Deshpande S."/>
            <person name="Wang X."/>
            <person name="Wu X."/>
            <person name="Mitros T."/>
            <person name="Triplett J."/>
            <person name="Yang X."/>
            <person name="Ye C.Y."/>
            <person name="Mauro-Herrera M."/>
            <person name="Wang L."/>
            <person name="Li P."/>
            <person name="Sharma M."/>
            <person name="Sharma R."/>
            <person name="Ronald P.C."/>
            <person name="Panaud O."/>
            <person name="Kellogg E.A."/>
            <person name="Brutnell T.P."/>
            <person name="Doust A.N."/>
            <person name="Tuskan G.A."/>
            <person name="Rokhsar D."/>
            <person name="Devos K.M."/>
        </authorList>
    </citation>
    <scope>NUCLEOTIDE SEQUENCE [LARGE SCALE GENOMIC DNA]</scope>
    <source>
        <strain evidence="3">cv. Yugu1</strain>
    </source>
</reference>
<feature type="region of interest" description="Disordered" evidence="1">
    <location>
        <begin position="1"/>
        <end position="34"/>
    </location>
</feature>